<accession>A0ABS8W152</accession>
<sequence>MSHSGPGLLLRQDTGTHQLQLSGVVEIEGKIAAKQQSEVRDIFTGFGGFQEVSSTRDRFQDHTEGTHRLQSQGNNGIHADDLVKQYNNLILASNFKTRREVKVRLRADLSRKSHHVWLDLTQEDISMEVASNSI</sequence>
<organism evidence="1 2">
    <name type="scientific">Datura stramonium</name>
    <name type="common">Jimsonweed</name>
    <name type="synonym">Common thornapple</name>
    <dbReference type="NCBI Taxonomy" id="4076"/>
    <lineage>
        <taxon>Eukaryota</taxon>
        <taxon>Viridiplantae</taxon>
        <taxon>Streptophyta</taxon>
        <taxon>Embryophyta</taxon>
        <taxon>Tracheophyta</taxon>
        <taxon>Spermatophyta</taxon>
        <taxon>Magnoliopsida</taxon>
        <taxon>eudicotyledons</taxon>
        <taxon>Gunneridae</taxon>
        <taxon>Pentapetalae</taxon>
        <taxon>asterids</taxon>
        <taxon>lamiids</taxon>
        <taxon>Solanales</taxon>
        <taxon>Solanaceae</taxon>
        <taxon>Solanoideae</taxon>
        <taxon>Datureae</taxon>
        <taxon>Datura</taxon>
    </lineage>
</organism>
<reference evidence="1 2" key="1">
    <citation type="journal article" date="2021" name="BMC Genomics">
        <title>Datura genome reveals duplications of psychoactive alkaloid biosynthetic genes and high mutation rate following tissue culture.</title>
        <authorList>
            <person name="Rajewski A."/>
            <person name="Carter-House D."/>
            <person name="Stajich J."/>
            <person name="Litt A."/>
        </authorList>
    </citation>
    <scope>NUCLEOTIDE SEQUENCE [LARGE SCALE GENOMIC DNA]</scope>
    <source>
        <strain evidence="1">AR-01</strain>
    </source>
</reference>
<proteinExistence type="predicted"/>
<evidence type="ECO:0000313" key="1">
    <source>
        <dbReference type="EMBL" id="MCE2055829.1"/>
    </source>
</evidence>
<evidence type="ECO:0000313" key="2">
    <source>
        <dbReference type="Proteomes" id="UP000823775"/>
    </source>
</evidence>
<dbReference type="EMBL" id="JACEIK010006520">
    <property type="protein sequence ID" value="MCE2055829.1"/>
    <property type="molecule type" value="Genomic_DNA"/>
</dbReference>
<name>A0ABS8W152_DATST</name>
<protein>
    <submittedName>
        <fullName evidence="1">Uncharacterized protein</fullName>
    </submittedName>
</protein>
<keyword evidence="2" id="KW-1185">Reference proteome</keyword>
<dbReference type="Proteomes" id="UP000823775">
    <property type="component" value="Unassembled WGS sequence"/>
</dbReference>
<gene>
    <name evidence="1" type="ORF">HAX54_043534</name>
</gene>
<comment type="caution">
    <text evidence="1">The sequence shown here is derived from an EMBL/GenBank/DDBJ whole genome shotgun (WGS) entry which is preliminary data.</text>
</comment>